<comment type="domain">
    <text evidence="8">Has a modular structure: an endo-beta-1,4-glucanase catalytic module at the N-terminus, a linker rich in serines and threonines, and a C-terminal carbohydrate-binding module (CBM).</text>
</comment>
<comment type="similarity">
    <text evidence="7">Belongs to the polysaccharide monooxygenase AA9 family.</text>
</comment>
<dbReference type="Pfam" id="PF03443">
    <property type="entry name" value="AA9"/>
    <property type="match status" value="1"/>
</dbReference>
<organism evidence="11 12">
    <name type="scientific">Tulasnella calospora MUT 4182</name>
    <dbReference type="NCBI Taxonomy" id="1051891"/>
    <lineage>
        <taxon>Eukaryota</taxon>
        <taxon>Fungi</taxon>
        <taxon>Dikarya</taxon>
        <taxon>Basidiomycota</taxon>
        <taxon>Agaricomycotina</taxon>
        <taxon>Agaricomycetes</taxon>
        <taxon>Cantharellales</taxon>
        <taxon>Tulasnellaceae</taxon>
        <taxon>Tulasnella</taxon>
    </lineage>
</organism>
<evidence type="ECO:0000256" key="2">
    <source>
        <dbReference type="ARBA" id="ARBA00022525"/>
    </source>
</evidence>
<dbReference type="GO" id="GO:0030245">
    <property type="term" value="P:cellulose catabolic process"/>
    <property type="evidence" value="ECO:0007669"/>
    <property type="project" value="UniProtKB-UniRule"/>
</dbReference>
<keyword evidence="4 8" id="KW-1015">Disulfide bond</keyword>
<dbReference type="OrthoDB" id="2525337at2759"/>
<evidence type="ECO:0000259" key="10">
    <source>
        <dbReference type="Pfam" id="PF03443"/>
    </source>
</evidence>
<sequence>MLASFVLLAAAAATAHAHTVMQQIIVDGKAQGALTGIRVPAKNSPITDVTSDDIICNANLKTAADVIDVQGGSKVGIEWHRTIGKLSSDVISESHHGPLQVYLAKVNSATQEDVTGLSWFKIAEQGFDAGSNAWATDDLIKNKGVFDFTMPSCIEAGDYIMRADITALHNARPNKANGAQLYIGCSQFKVSGTDGSATPSTVSFPGAYDPDDEGLHVNPFQKVTSYPIPGPQTFSCDGVSALIPMQASEFD</sequence>
<keyword evidence="2 8" id="KW-0964">Secreted</keyword>
<name>A0A0C3L8M5_9AGAM</name>
<dbReference type="GO" id="GO:0008810">
    <property type="term" value="F:cellulase activity"/>
    <property type="evidence" value="ECO:0007669"/>
    <property type="project" value="UniProtKB-UniRule"/>
</dbReference>
<evidence type="ECO:0000256" key="9">
    <source>
        <dbReference type="SAM" id="SignalP"/>
    </source>
</evidence>
<dbReference type="InterPro" id="IPR049892">
    <property type="entry name" value="AA9"/>
</dbReference>
<evidence type="ECO:0000256" key="8">
    <source>
        <dbReference type="RuleBase" id="RU368122"/>
    </source>
</evidence>
<dbReference type="Proteomes" id="UP000054248">
    <property type="component" value="Unassembled WGS sequence"/>
</dbReference>
<feature type="domain" description="Auxiliary Activity family 9 catalytic" evidence="10">
    <location>
        <begin position="18"/>
        <end position="224"/>
    </location>
</feature>
<evidence type="ECO:0000256" key="7">
    <source>
        <dbReference type="ARBA" id="ARBA00044502"/>
    </source>
</evidence>
<dbReference type="GO" id="GO:0005576">
    <property type="term" value="C:extracellular region"/>
    <property type="evidence" value="ECO:0007669"/>
    <property type="project" value="UniProtKB-SubCell"/>
</dbReference>
<reference evidence="11 12" key="1">
    <citation type="submission" date="2014-04" db="EMBL/GenBank/DDBJ databases">
        <authorList>
            <consortium name="DOE Joint Genome Institute"/>
            <person name="Kuo A."/>
            <person name="Girlanda M."/>
            <person name="Perotto S."/>
            <person name="Kohler A."/>
            <person name="Nagy L.G."/>
            <person name="Floudas D."/>
            <person name="Copeland A."/>
            <person name="Barry K.W."/>
            <person name="Cichocki N."/>
            <person name="Veneault-Fourrey C."/>
            <person name="LaButti K."/>
            <person name="Lindquist E.A."/>
            <person name="Lipzen A."/>
            <person name="Lundell T."/>
            <person name="Morin E."/>
            <person name="Murat C."/>
            <person name="Sun H."/>
            <person name="Tunlid A."/>
            <person name="Henrissat B."/>
            <person name="Grigoriev I.V."/>
            <person name="Hibbett D.S."/>
            <person name="Martin F."/>
            <person name="Nordberg H.P."/>
            <person name="Cantor M.N."/>
            <person name="Hua S.X."/>
        </authorList>
    </citation>
    <scope>NUCLEOTIDE SEQUENCE [LARGE SCALE GENOMIC DNA]</scope>
    <source>
        <strain evidence="11 12">MUT 4182</strain>
    </source>
</reference>
<dbReference type="EMBL" id="KN822974">
    <property type="protein sequence ID" value="KIO30183.1"/>
    <property type="molecule type" value="Genomic_DNA"/>
</dbReference>
<comment type="catalytic activity">
    <reaction evidence="8">
        <text>[(1-&gt;4)-beta-D-glucosyl]n+m + reduced acceptor + O2 = 4-dehydro-beta-D-glucosyl-[(1-&gt;4)-beta-D-glucosyl]n-1 + [(1-&gt;4)-beta-D-glucosyl]m + acceptor + H2O.</text>
        <dbReference type="EC" id="1.14.99.56"/>
    </reaction>
</comment>
<keyword evidence="6 8" id="KW-0624">Polysaccharide degradation</keyword>
<proteinExistence type="inferred from homology"/>
<keyword evidence="12" id="KW-1185">Reference proteome</keyword>
<dbReference type="Gene3D" id="2.70.50.70">
    <property type="match status" value="1"/>
</dbReference>
<evidence type="ECO:0000256" key="5">
    <source>
        <dbReference type="ARBA" id="ARBA00023277"/>
    </source>
</evidence>
<feature type="signal peptide" evidence="9">
    <location>
        <begin position="1"/>
        <end position="17"/>
    </location>
</feature>
<dbReference type="STRING" id="1051891.A0A0C3L8M5"/>
<dbReference type="AlphaFoldDB" id="A0A0C3L8M5"/>
<keyword evidence="11" id="KW-0378">Hydrolase</keyword>
<dbReference type="InterPro" id="IPR005103">
    <property type="entry name" value="AA9_LPMO"/>
</dbReference>
<reference evidence="12" key="2">
    <citation type="submission" date="2015-01" db="EMBL/GenBank/DDBJ databases">
        <title>Evolutionary Origins and Diversification of the Mycorrhizal Mutualists.</title>
        <authorList>
            <consortium name="DOE Joint Genome Institute"/>
            <consortium name="Mycorrhizal Genomics Consortium"/>
            <person name="Kohler A."/>
            <person name="Kuo A."/>
            <person name="Nagy L.G."/>
            <person name="Floudas D."/>
            <person name="Copeland A."/>
            <person name="Barry K.W."/>
            <person name="Cichocki N."/>
            <person name="Veneault-Fourrey C."/>
            <person name="LaButti K."/>
            <person name="Lindquist E.A."/>
            <person name="Lipzen A."/>
            <person name="Lundell T."/>
            <person name="Morin E."/>
            <person name="Murat C."/>
            <person name="Riley R."/>
            <person name="Ohm R."/>
            <person name="Sun H."/>
            <person name="Tunlid A."/>
            <person name="Henrissat B."/>
            <person name="Grigoriev I.V."/>
            <person name="Hibbett D.S."/>
            <person name="Martin F."/>
        </authorList>
    </citation>
    <scope>NUCLEOTIDE SEQUENCE [LARGE SCALE GENOMIC DNA]</scope>
    <source>
        <strain evidence="12">MUT 4182</strain>
    </source>
</reference>
<dbReference type="PANTHER" id="PTHR33353">
    <property type="entry name" value="PUTATIVE (AFU_ORTHOLOGUE AFUA_1G12560)-RELATED"/>
    <property type="match status" value="1"/>
</dbReference>
<dbReference type="HOGENOM" id="CLU_031730_0_2_1"/>
<feature type="chain" id="PRO_5002166462" description="AA9 family lytic polysaccharide monooxygenase" evidence="9">
    <location>
        <begin position="18"/>
        <end position="251"/>
    </location>
</feature>
<dbReference type="PANTHER" id="PTHR33353:SF17">
    <property type="entry name" value="ENDO-BETA-1,4-GLUCANASE D"/>
    <property type="match status" value="1"/>
</dbReference>
<dbReference type="CDD" id="cd21175">
    <property type="entry name" value="LPMO_AA9"/>
    <property type="match status" value="1"/>
</dbReference>
<evidence type="ECO:0000256" key="6">
    <source>
        <dbReference type="ARBA" id="ARBA00023326"/>
    </source>
</evidence>
<evidence type="ECO:0000256" key="1">
    <source>
        <dbReference type="ARBA" id="ARBA00004613"/>
    </source>
</evidence>
<evidence type="ECO:0000313" key="12">
    <source>
        <dbReference type="Proteomes" id="UP000054248"/>
    </source>
</evidence>
<evidence type="ECO:0000256" key="4">
    <source>
        <dbReference type="ARBA" id="ARBA00023157"/>
    </source>
</evidence>
<gene>
    <name evidence="11" type="ORF">M407DRAFT_156512</name>
</gene>
<keyword evidence="9" id="KW-0732">Signal</keyword>
<comment type="subcellular location">
    <subcellularLocation>
        <location evidence="1 8">Secreted</location>
    </subcellularLocation>
</comment>
<accession>A0A0C3L8M5</accession>
<evidence type="ECO:0000256" key="3">
    <source>
        <dbReference type="ARBA" id="ARBA00023001"/>
    </source>
</evidence>
<comment type="function">
    <text evidence="8">Lytic polysaccharide monooxygenase (LMPO) that depolymerizes crystalline and amorphous polysaccharides via the oxidation of scissile alpha- or beta-(1-4)-glycosidic bonds, yielding C1 and/or C4 oxidation products. Catalysis by LPMOs requires the reduction of the active-site copper from Cu(II) to Cu(I) by a reducing agent and H(2)O(2) or O(2) as a cosubstrate.</text>
</comment>
<evidence type="ECO:0000313" key="11">
    <source>
        <dbReference type="EMBL" id="KIO30183.1"/>
    </source>
</evidence>
<keyword evidence="5 8" id="KW-0119">Carbohydrate metabolism</keyword>
<keyword evidence="3 8" id="KW-0136">Cellulose degradation</keyword>
<dbReference type="GO" id="GO:0030248">
    <property type="term" value="F:cellulose binding"/>
    <property type="evidence" value="ECO:0007669"/>
    <property type="project" value="UniProtKB-UniRule"/>
</dbReference>
<dbReference type="EC" id="1.14.99.56" evidence="8"/>
<protein>
    <recommendedName>
        <fullName evidence="8">AA9 family lytic polysaccharide monooxygenase</fullName>
        <ecNumber evidence="8">1.14.99.56</ecNumber>
    </recommendedName>
    <alternativeName>
        <fullName evidence="8">Endo-beta-1,4-glucanase</fullName>
    </alternativeName>
    <alternativeName>
        <fullName evidence="8">Glycosyl hydrolase 61 family protein</fullName>
    </alternativeName>
</protein>